<comment type="function">
    <text evidence="1 2">PPIases accelerate the folding of proteins. It catalyzes the cis-trans isomerization of proline imidic peptide bonds in oligopeptides.</text>
</comment>
<feature type="signal peptide" evidence="2">
    <location>
        <begin position="1"/>
        <end position="27"/>
    </location>
</feature>
<feature type="region of interest" description="Disordered" evidence="3">
    <location>
        <begin position="215"/>
        <end position="242"/>
    </location>
</feature>
<evidence type="ECO:0000256" key="1">
    <source>
        <dbReference type="ARBA" id="ARBA00002388"/>
    </source>
</evidence>
<dbReference type="PANTHER" id="PTHR45625">
    <property type="entry name" value="PEPTIDYL-PROLYL CIS-TRANS ISOMERASE-RELATED"/>
    <property type="match status" value="1"/>
</dbReference>
<feature type="domain" description="PPIase cyclophilin-type" evidence="4">
    <location>
        <begin position="93"/>
        <end position="241"/>
    </location>
</feature>
<dbReference type="EC" id="5.2.1.8" evidence="2"/>
<dbReference type="PRINTS" id="PR00153">
    <property type="entry name" value="CSAPPISMRASE"/>
</dbReference>
<dbReference type="CDD" id="cd00317">
    <property type="entry name" value="cyclophilin"/>
    <property type="match status" value="1"/>
</dbReference>
<dbReference type="Pfam" id="PF00160">
    <property type="entry name" value="Pro_isomerase"/>
    <property type="match status" value="1"/>
</dbReference>
<dbReference type="GO" id="GO:0003755">
    <property type="term" value="F:peptidyl-prolyl cis-trans isomerase activity"/>
    <property type="evidence" value="ECO:0007669"/>
    <property type="project" value="UniProtKB-EC"/>
</dbReference>
<feature type="chain" id="PRO_5044971396" description="Peptidyl-prolyl cis-trans isomerase" evidence="2">
    <location>
        <begin position="28"/>
        <end position="242"/>
    </location>
</feature>
<comment type="catalytic activity">
    <reaction evidence="2">
        <text>[protein]-peptidylproline (omega=180) = [protein]-peptidylproline (omega=0)</text>
        <dbReference type="Rhea" id="RHEA:16237"/>
        <dbReference type="Rhea" id="RHEA-COMP:10747"/>
        <dbReference type="Rhea" id="RHEA-COMP:10748"/>
        <dbReference type="ChEBI" id="CHEBI:83833"/>
        <dbReference type="ChEBI" id="CHEBI:83834"/>
        <dbReference type="EC" id="5.2.1.8"/>
    </reaction>
</comment>
<dbReference type="PANTHER" id="PTHR45625:SF3">
    <property type="entry name" value="PEPTIDYL-PROLYL CIS-TRANS ISOMERASE B-RELATED"/>
    <property type="match status" value="1"/>
</dbReference>
<accession>A0ABW0BI95</accession>
<gene>
    <name evidence="5" type="ORF">ACFPGP_10225</name>
</gene>
<reference evidence="6" key="1">
    <citation type="journal article" date="2019" name="Int. J. Syst. Evol. Microbiol.">
        <title>The Global Catalogue of Microorganisms (GCM) 10K type strain sequencing project: providing services to taxonomists for standard genome sequencing and annotation.</title>
        <authorList>
            <consortium name="The Broad Institute Genomics Platform"/>
            <consortium name="The Broad Institute Genome Sequencing Center for Infectious Disease"/>
            <person name="Wu L."/>
            <person name="Ma J."/>
        </authorList>
    </citation>
    <scope>NUCLEOTIDE SEQUENCE [LARGE SCALE GENOMIC DNA]</scope>
    <source>
        <strain evidence="6">DFY41</strain>
    </source>
</reference>
<dbReference type="PROSITE" id="PS50072">
    <property type="entry name" value="CSA_PPIASE_2"/>
    <property type="match status" value="1"/>
</dbReference>
<keyword evidence="2" id="KW-0697">Rotamase</keyword>
<dbReference type="Gene3D" id="2.40.100.10">
    <property type="entry name" value="Cyclophilin-like"/>
    <property type="match status" value="1"/>
</dbReference>
<feature type="region of interest" description="Disordered" evidence="3">
    <location>
        <begin position="35"/>
        <end position="84"/>
    </location>
</feature>
<keyword evidence="6" id="KW-1185">Reference proteome</keyword>
<dbReference type="InterPro" id="IPR029000">
    <property type="entry name" value="Cyclophilin-like_dom_sf"/>
</dbReference>
<comment type="similarity">
    <text evidence="2">Belongs to the cyclophilin-type PPIase family.</text>
</comment>
<evidence type="ECO:0000256" key="3">
    <source>
        <dbReference type="SAM" id="MobiDB-lite"/>
    </source>
</evidence>
<evidence type="ECO:0000313" key="5">
    <source>
        <dbReference type="EMBL" id="MFC5177049.1"/>
    </source>
</evidence>
<dbReference type="SUPFAM" id="SSF50891">
    <property type="entry name" value="Cyclophilin-like"/>
    <property type="match status" value="1"/>
</dbReference>
<dbReference type="RefSeq" id="WP_378589778.1">
    <property type="nucleotide sequence ID" value="NZ_JBHSKD010000009.1"/>
</dbReference>
<sequence>MSTRPHYRALSRAVTTTALLLGLGLLAGCSGDGDSGVATEASTDGGSAASSASSQGSGGASCSYPNDPAGAAKEVSPPPAQATVSGDVTVTMSTSVGDITADLDADSTPCTVGSFVSLAEQGYFDDTSCHRLTTQGIYVLQCGDPTGTGMGGPGYSFPDELSGSEKYPAGTLAMANAGPDTNGSQFFIVYDDTELPPSYAVFGKVDPASLKTVQEVAKQGTQSGGPDGPPKEKVEIQSVTVG</sequence>
<evidence type="ECO:0000256" key="2">
    <source>
        <dbReference type="RuleBase" id="RU363019"/>
    </source>
</evidence>
<protein>
    <recommendedName>
        <fullName evidence="2">Peptidyl-prolyl cis-trans isomerase</fullName>
        <shortName evidence="2">PPIase</shortName>
        <ecNumber evidence="2">5.2.1.8</ecNumber>
    </recommendedName>
</protein>
<dbReference type="InterPro" id="IPR002130">
    <property type="entry name" value="Cyclophilin-type_PPIase_dom"/>
</dbReference>
<keyword evidence="2" id="KW-0732">Signal</keyword>
<dbReference type="InterPro" id="IPR044666">
    <property type="entry name" value="Cyclophilin_A-like"/>
</dbReference>
<keyword evidence="2 5" id="KW-0413">Isomerase</keyword>
<evidence type="ECO:0000259" key="4">
    <source>
        <dbReference type="PROSITE" id="PS50072"/>
    </source>
</evidence>
<proteinExistence type="inferred from homology"/>
<feature type="compositionally biased region" description="Low complexity" evidence="3">
    <location>
        <begin position="41"/>
        <end position="63"/>
    </location>
</feature>
<comment type="caution">
    <text evidence="5">The sequence shown here is derived from an EMBL/GenBank/DDBJ whole genome shotgun (WGS) entry which is preliminary data.</text>
</comment>
<dbReference type="PROSITE" id="PS51257">
    <property type="entry name" value="PROKAR_LIPOPROTEIN"/>
    <property type="match status" value="1"/>
</dbReference>
<organism evidence="5 6">
    <name type="scientific">Nocardioides taihuensis</name>
    <dbReference type="NCBI Taxonomy" id="1835606"/>
    <lineage>
        <taxon>Bacteria</taxon>
        <taxon>Bacillati</taxon>
        <taxon>Actinomycetota</taxon>
        <taxon>Actinomycetes</taxon>
        <taxon>Propionibacteriales</taxon>
        <taxon>Nocardioidaceae</taxon>
        <taxon>Nocardioides</taxon>
    </lineage>
</organism>
<dbReference type="EMBL" id="JBHSKD010000009">
    <property type="protein sequence ID" value="MFC5177049.1"/>
    <property type="molecule type" value="Genomic_DNA"/>
</dbReference>
<evidence type="ECO:0000313" key="6">
    <source>
        <dbReference type="Proteomes" id="UP001596087"/>
    </source>
</evidence>
<name>A0ABW0BI95_9ACTN</name>
<dbReference type="Proteomes" id="UP001596087">
    <property type="component" value="Unassembled WGS sequence"/>
</dbReference>